<keyword evidence="2" id="KW-1185">Reference proteome</keyword>
<organism evidence="1 2">
    <name type="scientific">Aptenodytes forsteri</name>
    <name type="common">Emperor penguin</name>
    <dbReference type="NCBI Taxonomy" id="9233"/>
    <lineage>
        <taxon>Eukaryota</taxon>
        <taxon>Metazoa</taxon>
        <taxon>Chordata</taxon>
        <taxon>Craniata</taxon>
        <taxon>Vertebrata</taxon>
        <taxon>Euteleostomi</taxon>
        <taxon>Archelosauria</taxon>
        <taxon>Archosauria</taxon>
        <taxon>Dinosauria</taxon>
        <taxon>Saurischia</taxon>
        <taxon>Theropoda</taxon>
        <taxon>Coelurosauria</taxon>
        <taxon>Aves</taxon>
        <taxon>Neognathae</taxon>
        <taxon>Neoaves</taxon>
        <taxon>Aequornithes</taxon>
        <taxon>Sphenisciformes</taxon>
        <taxon>Spheniscidae</taxon>
        <taxon>Aptenodytes</taxon>
    </lineage>
</organism>
<accession>A0A087R4P1</accession>
<evidence type="ECO:0000313" key="1">
    <source>
        <dbReference type="EMBL" id="KFM08445.1"/>
    </source>
</evidence>
<proteinExistence type="predicted"/>
<feature type="non-terminal residue" evidence="1">
    <location>
        <position position="54"/>
    </location>
</feature>
<protein>
    <submittedName>
        <fullName evidence="1">Uncharacterized protein</fullName>
    </submittedName>
</protein>
<dbReference type="Proteomes" id="UP000053286">
    <property type="component" value="Unassembled WGS sequence"/>
</dbReference>
<reference evidence="1 2" key="1">
    <citation type="submission" date="2014-04" db="EMBL/GenBank/DDBJ databases">
        <title>Genome evolution of avian class.</title>
        <authorList>
            <person name="Zhang G."/>
            <person name="Li C."/>
        </authorList>
    </citation>
    <scope>NUCLEOTIDE SEQUENCE [LARGE SCALE GENOMIC DNA]</scope>
    <source>
        <strain evidence="1">BGI_AS27</strain>
    </source>
</reference>
<name>A0A087R4P1_APTFO</name>
<dbReference type="EMBL" id="KL226097">
    <property type="protein sequence ID" value="KFM08445.1"/>
    <property type="molecule type" value="Genomic_DNA"/>
</dbReference>
<evidence type="ECO:0000313" key="2">
    <source>
        <dbReference type="Proteomes" id="UP000053286"/>
    </source>
</evidence>
<sequence>MNLEKNDLEMKRKFLNMTKYGNCKRDRVDLILVSRLPNGDLFTFSRLNLEILML</sequence>
<dbReference type="AlphaFoldDB" id="A0A087R4P1"/>
<gene>
    <name evidence="1" type="ORF">AS27_13727</name>
</gene>